<comment type="caution">
    <text evidence="3">The sequence shown here is derived from an EMBL/GenBank/DDBJ whole genome shotgun (WGS) entry which is preliminary data.</text>
</comment>
<reference evidence="3 4" key="1">
    <citation type="submission" date="2018-08" db="EMBL/GenBank/DDBJ databases">
        <title>A genome reference for cultivated species of the human gut microbiota.</title>
        <authorList>
            <person name="Zou Y."/>
            <person name="Xue W."/>
            <person name="Luo G."/>
        </authorList>
    </citation>
    <scope>NUCLEOTIDE SEQUENCE [LARGE SCALE GENOMIC DNA]</scope>
    <source>
        <strain evidence="3 4">AM54-25XD</strain>
    </source>
</reference>
<dbReference type="InterPro" id="IPR001492">
    <property type="entry name" value="Flagellin"/>
</dbReference>
<feature type="non-terminal residue" evidence="3">
    <location>
        <position position="66"/>
    </location>
</feature>
<dbReference type="EMBL" id="QSDV01000028">
    <property type="protein sequence ID" value="RGZ16438.1"/>
    <property type="molecule type" value="Genomic_DNA"/>
</dbReference>
<protein>
    <recommendedName>
        <fullName evidence="1">Flagellin</fullName>
    </recommendedName>
</protein>
<dbReference type="Gene3D" id="1.20.1330.10">
    <property type="entry name" value="f41 fragment of flagellin, N-terminal domain"/>
    <property type="match status" value="1"/>
</dbReference>
<dbReference type="AlphaFoldDB" id="A0A413M5C9"/>
<sequence>MVVQHNMQAANANRMLNVTTSAQSKSTEKLSSGYRINRAADDAAGLTISEKMRKQIKGLDRASTNA</sequence>
<gene>
    <name evidence="3" type="ORF">DXA03_12115</name>
</gene>
<dbReference type="Pfam" id="PF00669">
    <property type="entry name" value="Flagellin_N"/>
    <property type="match status" value="1"/>
</dbReference>
<evidence type="ECO:0000256" key="1">
    <source>
        <dbReference type="ARBA" id="ARBA00020110"/>
    </source>
</evidence>
<dbReference type="Proteomes" id="UP000285209">
    <property type="component" value="Unassembled WGS sequence"/>
</dbReference>
<dbReference type="InterPro" id="IPR001029">
    <property type="entry name" value="Flagellin_N"/>
</dbReference>
<evidence type="ECO:0000259" key="2">
    <source>
        <dbReference type="Pfam" id="PF00669"/>
    </source>
</evidence>
<evidence type="ECO:0000313" key="3">
    <source>
        <dbReference type="EMBL" id="RGZ16438.1"/>
    </source>
</evidence>
<dbReference type="SUPFAM" id="SSF64518">
    <property type="entry name" value="Phase 1 flagellin"/>
    <property type="match status" value="1"/>
</dbReference>
<dbReference type="PANTHER" id="PTHR42792">
    <property type="entry name" value="FLAGELLIN"/>
    <property type="match status" value="1"/>
</dbReference>
<evidence type="ECO:0000313" key="4">
    <source>
        <dbReference type="Proteomes" id="UP000285209"/>
    </source>
</evidence>
<accession>A0A413M5C9</accession>
<organism evidence="3 4">
    <name type="scientific">Agathobacter rectalis</name>
    <dbReference type="NCBI Taxonomy" id="39491"/>
    <lineage>
        <taxon>Bacteria</taxon>
        <taxon>Bacillati</taxon>
        <taxon>Bacillota</taxon>
        <taxon>Clostridia</taxon>
        <taxon>Lachnospirales</taxon>
        <taxon>Lachnospiraceae</taxon>
        <taxon>Agathobacter</taxon>
    </lineage>
</organism>
<feature type="domain" description="Flagellin N-terminal" evidence="2">
    <location>
        <begin position="3"/>
        <end position="65"/>
    </location>
</feature>
<dbReference type="GO" id="GO:0009288">
    <property type="term" value="C:bacterial-type flagellum"/>
    <property type="evidence" value="ECO:0007669"/>
    <property type="project" value="InterPro"/>
</dbReference>
<dbReference type="PANTHER" id="PTHR42792:SF2">
    <property type="entry name" value="FLAGELLIN"/>
    <property type="match status" value="1"/>
</dbReference>
<dbReference type="GO" id="GO:0005198">
    <property type="term" value="F:structural molecule activity"/>
    <property type="evidence" value="ECO:0007669"/>
    <property type="project" value="InterPro"/>
</dbReference>
<name>A0A413M5C9_9FIRM</name>
<proteinExistence type="predicted"/>